<sequence>MILQREALEISPTKIILQHVYHIDTAYTRNFIGNHYKRLRNTLKQYYYIIELKQKILITILKCI</sequence>
<proteinExistence type="predicted"/>
<reference evidence="1 2" key="1">
    <citation type="submission" date="2018-04" db="EMBL/GenBank/DDBJ databases">
        <title>Active sludge and wastewater microbial communities from Klosterneuburg, Austria.</title>
        <authorList>
            <person name="Wagner M."/>
        </authorList>
    </citation>
    <scope>NUCLEOTIDE SEQUENCE [LARGE SCALE GENOMIC DNA]</scope>
    <source>
        <strain evidence="1 2">Nm49</strain>
    </source>
</reference>
<dbReference type="EMBL" id="QAOI01000049">
    <property type="protein sequence ID" value="PTQ66479.1"/>
    <property type="molecule type" value="Genomic_DNA"/>
</dbReference>
<gene>
    <name evidence="1" type="ORF">C8R26_1497</name>
</gene>
<evidence type="ECO:0000313" key="2">
    <source>
        <dbReference type="Proteomes" id="UP000244128"/>
    </source>
</evidence>
<comment type="caution">
    <text evidence="1">The sequence shown here is derived from an EMBL/GenBank/DDBJ whole genome shotgun (WGS) entry which is preliminary data.</text>
</comment>
<dbReference type="Proteomes" id="UP000244128">
    <property type="component" value="Unassembled WGS sequence"/>
</dbReference>
<dbReference type="AlphaFoldDB" id="A0A2T5H4M9"/>
<protein>
    <submittedName>
        <fullName evidence="1">Uncharacterized protein</fullName>
    </submittedName>
</protein>
<evidence type="ECO:0000313" key="1">
    <source>
        <dbReference type="EMBL" id="PTQ66479.1"/>
    </source>
</evidence>
<accession>A0A2T5H4M9</accession>
<organism evidence="1 2">
    <name type="scientific">Nitrosomonas oligotropha</name>
    <dbReference type="NCBI Taxonomy" id="42354"/>
    <lineage>
        <taxon>Bacteria</taxon>
        <taxon>Pseudomonadati</taxon>
        <taxon>Pseudomonadota</taxon>
        <taxon>Betaproteobacteria</taxon>
        <taxon>Nitrosomonadales</taxon>
        <taxon>Nitrosomonadaceae</taxon>
        <taxon>Nitrosomonas</taxon>
    </lineage>
</organism>
<name>A0A2T5H4M9_9PROT</name>